<feature type="non-terminal residue" evidence="2">
    <location>
        <position position="169"/>
    </location>
</feature>
<dbReference type="AlphaFoldDB" id="A0A813D946"/>
<feature type="compositionally biased region" description="Basic residues" evidence="1">
    <location>
        <begin position="22"/>
        <end position="38"/>
    </location>
</feature>
<feature type="region of interest" description="Disordered" evidence="1">
    <location>
        <begin position="1"/>
        <end position="84"/>
    </location>
</feature>
<evidence type="ECO:0000256" key="1">
    <source>
        <dbReference type="SAM" id="MobiDB-lite"/>
    </source>
</evidence>
<dbReference type="EMBL" id="CAJNNV010000306">
    <property type="protein sequence ID" value="CAE8582137.1"/>
    <property type="molecule type" value="Genomic_DNA"/>
</dbReference>
<dbReference type="OMA" id="QRTMCIR"/>
<keyword evidence="3" id="KW-1185">Reference proteome</keyword>
<feature type="region of interest" description="Disordered" evidence="1">
    <location>
        <begin position="125"/>
        <end position="169"/>
    </location>
</feature>
<feature type="compositionally biased region" description="Basic and acidic residues" evidence="1">
    <location>
        <begin position="129"/>
        <end position="162"/>
    </location>
</feature>
<name>A0A813D946_POLGL</name>
<protein>
    <submittedName>
        <fullName evidence="2">Uncharacterized protein</fullName>
    </submittedName>
</protein>
<evidence type="ECO:0000313" key="3">
    <source>
        <dbReference type="Proteomes" id="UP000654075"/>
    </source>
</evidence>
<accession>A0A813D946</accession>
<feature type="compositionally biased region" description="Low complexity" evidence="1">
    <location>
        <begin position="39"/>
        <end position="72"/>
    </location>
</feature>
<organism evidence="2 3">
    <name type="scientific">Polarella glacialis</name>
    <name type="common">Dinoflagellate</name>
    <dbReference type="NCBI Taxonomy" id="89957"/>
    <lineage>
        <taxon>Eukaryota</taxon>
        <taxon>Sar</taxon>
        <taxon>Alveolata</taxon>
        <taxon>Dinophyceae</taxon>
        <taxon>Suessiales</taxon>
        <taxon>Suessiaceae</taxon>
        <taxon>Polarella</taxon>
    </lineage>
</organism>
<evidence type="ECO:0000313" key="2">
    <source>
        <dbReference type="EMBL" id="CAE8582137.1"/>
    </source>
</evidence>
<reference evidence="2" key="1">
    <citation type="submission" date="2021-02" db="EMBL/GenBank/DDBJ databases">
        <authorList>
            <person name="Dougan E. K."/>
            <person name="Rhodes N."/>
            <person name="Thang M."/>
            <person name="Chan C."/>
        </authorList>
    </citation>
    <scope>NUCLEOTIDE SEQUENCE</scope>
</reference>
<comment type="caution">
    <text evidence="2">The sequence shown here is derived from an EMBL/GenBank/DDBJ whole genome shotgun (WGS) entry which is preliminary data.</text>
</comment>
<sequence>PTNQSTKQAMPIFSPSRSSSRPGRRRSRSSRRGRRRSGSRSSPRAAPARTNYNHISTNNHNSNNNSNSRSSSGKPPPAEQPEANVYRIVAGLPLANGDSTWQAEILIPHAGGPVNHVGRPRTMCIRGPSRPDQDLAEQDGRELEDAAKDGVKAVRQAADKQQKTKKGRA</sequence>
<gene>
    <name evidence="2" type="ORF">PGLA1383_LOCUS1143</name>
</gene>
<proteinExistence type="predicted"/>
<dbReference type="OrthoDB" id="427269at2759"/>
<dbReference type="Proteomes" id="UP000654075">
    <property type="component" value="Unassembled WGS sequence"/>
</dbReference>